<evidence type="ECO:0000313" key="2">
    <source>
        <dbReference type="Proteomes" id="UP000297535"/>
    </source>
</evidence>
<reference evidence="1 2" key="1">
    <citation type="submission" date="2019-04" db="EMBL/GenBank/DDBJ databases">
        <authorList>
            <person name="Feng G."/>
            <person name="Zhu H."/>
        </authorList>
    </citation>
    <scope>NUCLEOTIDE SEQUENCE [LARGE SCALE GENOMIC DNA]</scope>
    <source>
        <strain evidence="1 2">6HR-1</strain>
    </source>
</reference>
<name>A0A4Z0NG99_9HYPH</name>
<sequence>MMLTERQARQRLAKAVAEAGSQLSIARQLPLTPRAAQTAVSRALCGNRAIHPAVLSHLGLRRNPRTGVIRDDAPPASSFQFLAVQASGEAGEAGEAGVAAAVALAAATLGRDA</sequence>
<dbReference type="EMBL" id="SRLB01000031">
    <property type="protein sequence ID" value="TGD95240.1"/>
    <property type="molecule type" value="Genomic_DNA"/>
</dbReference>
<gene>
    <name evidence="1" type="ORF">EU555_28665</name>
</gene>
<accession>A0A4Z0NG99</accession>
<proteinExistence type="predicted"/>
<organism evidence="1 2">
    <name type="scientific">Methylobacterium nonmethylotrophicum</name>
    <dbReference type="NCBI Taxonomy" id="1141884"/>
    <lineage>
        <taxon>Bacteria</taxon>
        <taxon>Pseudomonadati</taxon>
        <taxon>Pseudomonadota</taxon>
        <taxon>Alphaproteobacteria</taxon>
        <taxon>Hyphomicrobiales</taxon>
        <taxon>Methylobacteriaceae</taxon>
        <taxon>Methylobacterium</taxon>
    </lineage>
</organism>
<dbReference type="OrthoDB" id="8003347at2"/>
<comment type="caution">
    <text evidence="1">The sequence shown here is derived from an EMBL/GenBank/DDBJ whole genome shotgun (WGS) entry which is preliminary data.</text>
</comment>
<protein>
    <submittedName>
        <fullName evidence="1">Uncharacterized protein</fullName>
    </submittedName>
</protein>
<dbReference type="AlphaFoldDB" id="A0A4Z0NG99"/>
<dbReference type="Proteomes" id="UP000297535">
    <property type="component" value="Unassembled WGS sequence"/>
</dbReference>
<evidence type="ECO:0000313" key="1">
    <source>
        <dbReference type="EMBL" id="TGD95240.1"/>
    </source>
</evidence>
<dbReference type="RefSeq" id="WP_135418797.1">
    <property type="nucleotide sequence ID" value="NZ_SRLB01000031.1"/>
</dbReference>
<keyword evidence="2" id="KW-1185">Reference proteome</keyword>